<name>A0A1Y1JP83_PLAGO</name>
<comment type="caution">
    <text evidence="2">The sequence shown here is derived from an EMBL/GenBank/DDBJ whole genome shotgun (WGS) entry which is preliminary data.</text>
</comment>
<keyword evidence="1" id="KW-0472">Membrane</keyword>
<dbReference type="GeneID" id="39745204"/>
<dbReference type="RefSeq" id="XP_028546985.1">
    <property type="nucleotide sequence ID" value="XM_028691184.1"/>
</dbReference>
<accession>A0A1Y1JP83</accession>
<feature type="transmembrane region" description="Helical" evidence="1">
    <location>
        <begin position="108"/>
        <end position="128"/>
    </location>
</feature>
<proteinExistence type="predicted"/>
<evidence type="ECO:0000313" key="3">
    <source>
        <dbReference type="Proteomes" id="UP000195521"/>
    </source>
</evidence>
<organism evidence="2 3">
    <name type="scientific">Plasmodium gonderi</name>
    <dbReference type="NCBI Taxonomy" id="77519"/>
    <lineage>
        <taxon>Eukaryota</taxon>
        <taxon>Sar</taxon>
        <taxon>Alveolata</taxon>
        <taxon>Apicomplexa</taxon>
        <taxon>Aconoidasida</taxon>
        <taxon>Haemosporida</taxon>
        <taxon>Plasmodiidae</taxon>
        <taxon>Plasmodium</taxon>
        <taxon>Plasmodium (Plasmodium)</taxon>
    </lineage>
</organism>
<reference evidence="3" key="1">
    <citation type="submission" date="2017-04" db="EMBL/GenBank/DDBJ databases">
        <title>Plasmodium gonderi genome.</title>
        <authorList>
            <person name="Arisue N."/>
            <person name="Honma H."/>
            <person name="Kawai S."/>
            <person name="Tougan T."/>
            <person name="Tanabe K."/>
            <person name="Horii T."/>
        </authorList>
    </citation>
    <scope>NUCLEOTIDE SEQUENCE [LARGE SCALE GENOMIC DNA]</scope>
    <source>
        <strain evidence="3">ATCC 30045</strain>
    </source>
</reference>
<dbReference type="Proteomes" id="UP000195521">
    <property type="component" value="Unassembled WGS sequence"/>
</dbReference>
<evidence type="ECO:0000313" key="2">
    <source>
        <dbReference type="EMBL" id="GAW84396.1"/>
    </source>
</evidence>
<protein>
    <submittedName>
        <fullName evidence="2">Variable surface protein</fullName>
    </submittedName>
</protein>
<dbReference type="AlphaFoldDB" id="A0A1Y1JP83"/>
<keyword evidence="1" id="KW-1133">Transmembrane helix</keyword>
<sequence>MSLSNDKIGYKEIITDDILRKLHDLYDMNCKHSNSNNKFGNDDKCNSTKKILKYIYKYKKLCELTKYTDFFRELEQFRYRYNEKMRTLSCPNFYYHILSSFQIYNIKFFILMTFVMMLVISIFLTILYKFTTCGSYFRQRIIRKKYIYDGLNEENSICKNSKISGSMSTNRGYNILYNSEYYYH</sequence>
<evidence type="ECO:0000256" key="1">
    <source>
        <dbReference type="SAM" id="Phobius"/>
    </source>
</evidence>
<keyword evidence="1" id="KW-0812">Transmembrane</keyword>
<gene>
    <name evidence="2" type="ORF">PGO_002760</name>
</gene>
<dbReference type="OMA" id="CELTKYT"/>
<dbReference type="EMBL" id="BDQF01000295">
    <property type="protein sequence ID" value="GAW84396.1"/>
    <property type="molecule type" value="Genomic_DNA"/>
</dbReference>
<keyword evidence="3" id="KW-1185">Reference proteome</keyword>